<sequence>MVFFLLPQTTSHKHIITLAVIVLIASTSLLLYEVQNVDLADIFHLKRDVAAAPDPNTVPDPTSPPVINVSPANPFDVNFDETPYRRNRQTKIQTNPDHDPKNTRTPVPLRNKLRKRDRIPISWQEMLDFMGNQAARQQIFFPIVSTMSGFLAELSGYEHQINSINHITEFLNSWRFKESAFLNNRQHQAEAQMVLFALRSYEESIEDYPDFIDLMKVLVGSFAGAAGRRRFTDADVIIKLLFMDSEQDAQDLDDEWLRFITGFFRDAAVELREWITSAQFGRDTYANTILELKSNSIVSNSDFNKLRDDVEDILEWFSAFAEAAEEAVTLLTEFREAIRNGLPVLEEPSPETPGTLPYTPGTGRPGWFESPPNAEGNIFNRLDNEPLTPPSNIQGDDYIDYLRAPPRVANGNPGAMVEEEEVRDFEAFEEPESNM</sequence>
<evidence type="ECO:0000256" key="1">
    <source>
        <dbReference type="SAM" id="MobiDB-lite"/>
    </source>
</evidence>
<keyword evidence="3" id="KW-1185">Reference proteome</keyword>
<name>A0AAV9WCY4_9PEZI</name>
<feature type="compositionally biased region" description="Low complexity" evidence="1">
    <location>
        <begin position="352"/>
        <end position="366"/>
    </location>
</feature>
<organism evidence="2 3">
    <name type="scientific">Arthrobotrys musiformis</name>
    <dbReference type="NCBI Taxonomy" id="47236"/>
    <lineage>
        <taxon>Eukaryota</taxon>
        <taxon>Fungi</taxon>
        <taxon>Dikarya</taxon>
        <taxon>Ascomycota</taxon>
        <taxon>Pezizomycotina</taxon>
        <taxon>Orbiliomycetes</taxon>
        <taxon>Orbiliales</taxon>
        <taxon>Orbiliaceae</taxon>
        <taxon>Arthrobotrys</taxon>
    </lineage>
</organism>
<comment type="caution">
    <text evidence="2">The sequence shown here is derived from an EMBL/GenBank/DDBJ whole genome shotgun (WGS) entry which is preliminary data.</text>
</comment>
<dbReference type="Proteomes" id="UP001370758">
    <property type="component" value="Unassembled WGS sequence"/>
</dbReference>
<accession>A0AAV9WCY4</accession>
<dbReference type="AlphaFoldDB" id="A0AAV9WCY4"/>
<evidence type="ECO:0000313" key="2">
    <source>
        <dbReference type="EMBL" id="KAK6506734.1"/>
    </source>
</evidence>
<feature type="region of interest" description="Disordered" evidence="1">
    <location>
        <begin position="52"/>
        <end position="84"/>
    </location>
</feature>
<evidence type="ECO:0000313" key="3">
    <source>
        <dbReference type="Proteomes" id="UP001370758"/>
    </source>
</evidence>
<protein>
    <submittedName>
        <fullName evidence="2">Uncharacterized protein</fullName>
    </submittedName>
</protein>
<dbReference type="EMBL" id="JAVHJL010000003">
    <property type="protein sequence ID" value="KAK6506734.1"/>
    <property type="molecule type" value="Genomic_DNA"/>
</dbReference>
<gene>
    <name evidence="2" type="ORF">TWF481_005193</name>
</gene>
<reference evidence="2 3" key="1">
    <citation type="submission" date="2023-08" db="EMBL/GenBank/DDBJ databases">
        <authorList>
            <person name="Palmer J.M."/>
        </authorList>
    </citation>
    <scope>NUCLEOTIDE SEQUENCE [LARGE SCALE GENOMIC DNA]</scope>
    <source>
        <strain evidence="2 3">TWF481</strain>
    </source>
</reference>
<feature type="region of interest" description="Disordered" evidence="1">
    <location>
        <begin position="344"/>
        <end position="398"/>
    </location>
</feature>
<proteinExistence type="predicted"/>